<dbReference type="Proteomes" id="UP000737018">
    <property type="component" value="Unassembled WGS sequence"/>
</dbReference>
<feature type="compositionally biased region" description="Polar residues" evidence="1">
    <location>
        <begin position="82"/>
        <end position="100"/>
    </location>
</feature>
<accession>A0A8J4VUG2</accession>
<dbReference type="EMBL" id="JRKL02000471">
    <property type="protein sequence ID" value="KAF3971050.1"/>
    <property type="molecule type" value="Genomic_DNA"/>
</dbReference>
<feature type="region of interest" description="Disordered" evidence="1">
    <location>
        <begin position="59"/>
        <end position="100"/>
    </location>
</feature>
<name>A0A8J4VUG2_9ROSI</name>
<evidence type="ECO:0000256" key="1">
    <source>
        <dbReference type="SAM" id="MobiDB-lite"/>
    </source>
</evidence>
<organism evidence="2 3">
    <name type="scientific">Castanea mollissima</name>
    <name type="common">Chinese chestnut</name>
    <dbReference type="NCBI Taxonomy" id="60419"/>
    <lineage>
        <taxon>Eukaryota</taxon>
        <taxon>Viridiplantae</taxon>
        <taxon>Streptophyta</taxon>
        <taxon>Embryophyta</taxon>
        <taxon>Tracheophyta</taxon>
        <taxon>Spermatophyta</taxon>
        <taxon>Magnoliopsida</taxon>
        <taxon>eudicotyledons</taxon>
        <taxon>Gunneridae</taxon>
        <taxon>Pentapetalae</taxon>
        <taxon>rosids</taxon>
        <taxon>fabids</taxon>
        <taxon>Fagales</taxon>
        <taxon>Fagaceae</taxon>
        <taxon>Castanea</taxon>
    </lineage>
</organism>
<protein>
    <submittedName>
        <fullName evidence="2">Uncharacterized protein</fullName>
    </submittedName>
</protein>
<evidence type="ECO:0000313" key="2">
    <source>
        <dbReference type="EMBL" id="KAF3971050.1"/>
    </source>
</evidence>
<proteinExistence type="predicted"/>
<dbReference type="AlphaFoldDB" id="A0A8J4VUG2"/>
<gene>
    <name evidence="2" type="ORF">CMV_005312</name>
</gene>
<evidence type="ECO:0000313" key="3">
    <source>
        <dbReference type="Proteomes" id="UP000737018"/>
    </source>
</evidence>
<keyword evidence="3" id="KW-1185">Reference proteome</keyword>
<reference evidence="2" key="1">
    <citation type="submission" date="2020-03" db="EMBL/GenBank/DDBJ databases">
        <title>Castanea mollissima Vanexum genome sequencing.</title>
        <authorList>
            <person name="Staton M."/>
        </authorList>
    </citation>
    <scope>NUCLEOTIDE SEQUENCE</scope>
    <source>
        <tissue evidence="2">Leaf</tissue>
    </source>
</reference>
<comment type="caution">
    <text evidence="2">The sequence shown here is derived from an EMBL/GenBank/DDBJ whole genome shotgun (WGS) entry which is preliminary data.</text>
</comment>
<sequence>MCVINDSIGNENYKALFTAKIGCSQRQRANHKRLSSTYSATDNRIPWSPHLTFFHQKPSNFHTHNHPLSRFPFPPNAKPQPKNHSQVTQTEQGDNNNVNFRVQTDKELCQFLTGRQERIELN</sequence>